<dbReference type="Proteomes" id="UP000192223">
    <property type="component" value="Unplaced"/>
</dbReference>
<dbReference type="Pfam" id="PF25580">
    <property type="entry name" value="TPR_Rlf"/>
    <property type="match status" value="1"/>
</dbReference>
<dbReference type="InParanoid" id="A0A1W4XB72"/>
<dbReference type="OrthoDB" id="6427254at2759"/>
<feature type="compositionally biased region" description="Low complexity" evidence="2">
    <location>
        <begin position="1949"/>
        <end position="1961"/>
    </location>
</feature>
<protein>
    <submittedName>
        <fullName evidence="5">Uncharacterized protein LOC108739956 isoform X1</fullName>
    </submittedName>
</protein>
<feature type="compositionally biased region" description="Polar residues" evidence="2">
    <location>
        <begin position="2104"/>
        <end position="2124"/>
    </location>
</feature>
<feature type="coiled-coil region" evidence="1">
    <location>
        <begin position="2581"/>
        <end position="2613"/>
    </location>
</feature>
<gene>
    <name evidence="5" type="primary">LOC108739956</name>
</gene>
<reference evidence="5" key="1">
    <citation type="submission" date="2025-08" db="UniProtKB">
        <authorList>
            <consortium name="RefSeq"/>
        </authorList>
    </citation>
    <scope>IDENTIFICATION</scope>
    <source>
        <tissue evidence="5">Entire body</tissue>
    </source>
</reference>
<dbReference type="RefSeq" id="XP_018329585.1">
    <property type="nucleotide sequence ID" value="XM_018474083.2"/>
</dbReference>
<feature type="region of interest" description="Disordered" evidence="2">
    <location>
        <begin position="2882"/>
        <end position="2912"/>
    </location>
</feature>
<dbReference type="KEGG" id="apln:108739956"/>
<feature type="coiled-coil region" evidence="1">
    <location>
        <begin position="1221"/>
        <end position="1248"/>
    </location>
</feature>
<evidence type="ECO:0000256" key="1">
    <source>
        <dbReference type="SAM" id="Coils"/>
    </source>
</evidence>
<evidence type="ECO:0000259" key="3">
    <source>
        <dbReference type="Pfam" id="PF25580"/>
    </source>
</evidence>
<feature type="region of interest" description="Disordered" evidence="2">
    <location>
        <begin position="2638"/>
        <end position="2678"/>
    </location>
</feature>
<evidence type="ECO:0000313" key="5">
    <source>
        <dbReference type="RefSeq" id="XP_018329585.1"/>
    </source>
</evidence>
<dbReference type="GeneID" id="108739956"/>
<sequence>MAFRKGANKLGHKANNINNEIDKSIVNAYKKSEEILNSGSPFTEKIPCLIEVWKQARLYSVEPQKNYVIHLMDWLKRHTLNIILTGDWKKYKDIYEDVLINEVAHCELAFKRYNPNFSLRCKKLAEIIRDPWGNNVLHRLLNRSDIVITQEELEFFAIETGYIISMRLKMLCESHCEDLALNLATTCLQCYKVAEEQNFNINATEDQKRFILDTYIALLFKFKKTSTIIVILKTLPLQQGLDLVKRFSNKRISISKIWRYSKKITHLAAQVYITAAVLKPPEDSLEILKQLLTVWLSLDVNSEESLTQAIRRILQAADSAVHMYIFCELIHNKFQITMKPFTIELFIRALTTDMNDLERQKNEENSLKVTEITNRLATGFLRLADVLDDHLKVSRECVLTAFSLQPNELTIQRVIMLAKRSGYEVLDTGQKWKCKLHPPAKDTDEVLWQCGECGEYMSKIEFPSALNTDTALCEALVSEELGLSSQLCDDLAVVIAGPRYQFLSWRLEWADLNNLCILYLNDPDRTKNLVKELKFVQIDYSMFTHIKKEPEDDELAGIERGYEMYLQDEEDDEIGSSEDSASLDSRCNGLGSDGTGESPIRLLPFLPSTSKQSDPNVLKSLRMFRPTLKRTKENCSTSDISSNKVFMGSENNSNTLPSRVHTISSNLFNNTNSFECLSNAFFKERNYTDSISALNQNNFSPSTSQYTIPYNNVSEGNAMTMDSGNVNSLNDHGISLNKMKKDEDTRSTNEQFTDNYKIHLLSSRTIGDKIHENIRLTSSVVESSRKRSRSCSEVYEPNSPANTDVHFSDKIPKNFYSDDSFQSKEIGSKITSELQQNTSKLNGNALSTSVLEHNAIDKGKLQTLSDSCTLKSVQNFETFCSTHCKYIKIDKQSDEVDNVNNANCLLVKFPLKEVKVVLDRILVPNSKLNSIELTSSSSTYTRRKMIKLQGNFKNSCVKQFSGKEEKDPRSCLLNVDSTACLNGNTVKIPNPMRNNLNPLVLLQRIQSIDNTVNKMTDESNTANKRSDSKFHSETIKNPNIQEVNLKKSWKNPNFEELTKNENNAERKENIEDVENITHNISEVKNIHRKDALITDKIKKVITENQKPKTFGNLYENTNKSSKVSGNSLEKLSVRREDRKLNDFKLANSVDQNKNKMIAADVHITSKNEKPISQSTVRWLVNPKTTQNSNHVDNTYKKYIKKEHRGREKFKNQSEHDDSPINTRYTNLLKHLKEQVAVLSDRSSNKENEKCTNVKMVENDCNEIKLAVKTDFIEESSLFNSENRNRMRRNRSKSFCHEKLFPRIKLKRPNSVCGEESFYCGKTILKPQITISSNKINSNVSNTEDSIKKEQTSTEIFEHTIQKESANLILVNPSENNIDYHSFNNPTPFSTSNFECDQQDCNRRRSHSTVGNDLFTDFEYSDLKMEDLIKFNTKQLKIESCETVINSIALNEADKDILNEFKENNMTKKDSYTLNKITSECKKEFSLHRDVDNGVVLTHKRKNCDNEDEKEKGGNRKKIAKQNSSEELSNVNSVLSGVPGLNDLEMIQPQYTNSLIQVVQVSDPSISTAPTQNSLTSTQITPHIQRVGQPRADKPDNNNSNAPVNSSSVITSLTTSAPIKSSVSEANPTIINILQNQVRSSNANQTIRPIQMGPVLRPAGIITTHSIQRNRTAPPVINILPQQIIRPATIVSCSSRAASATSNNETQINEVHQVVSSRHEDVSQLVTAGRLTSATALKTVVGASAEQSRIVQFICKSSDGKIIPVTSLTPNKIVKVAVTQPVSSSTPNDANISSPSLDSTFTKLIQPIKTNSITTESSEALPKFQQAFGKSYQGNLEAVQILTTPDNENNNNGNSVSNEIKIEKRTLLETDKVVNSALNKSHAKTTLLPNLQHIQGSVIYSHQGVGQTINLIPPGKGQVIRIAASNSDQVSLVKDSIIHNKMSALLAAALQGRQQQQPQQLQPNTSNSTEADSSSEDSLPQSPITTTIKVTPQRQTLVSNARIVKPLVHVSSNVIRSTSNSQSNLSSTTLEQLREFDMVYKQVKERSNTTCVPEVSVQNESIESSPPQISVTYLNQNQKLSCAPVVVVSNYCTVQSAISPALSVSSQGRASPCVTSSPSANFKGNSKSSRSKSVKAVTTHTSKASPIPKPQQKPQEDEHTAQRIFDILAEYAEQLRNSPDLNNKPAPRRRSNPPTNPSQNTKRKKNSGTKKVGVQGGSSNSIITSDTEVDDSRTVGSEDSSCGVVQVALQDEDPSLANPISSENLEPSSSTNPKQQLILTEANSHTRNLILTDSSVGEAFKMSNTAVLMPGNYIMPVSMVKSGQQIRVVSGSSKILAAVPNRSGSNMLLFQSFLNQSRKTNISSVKYSAVQPVSTGIPSQAQSSIILPPTTPNLASFTIGQSVTVKKANESERLDVNNFNGEVFLAISNPRDNNALNASENPVSSDKISSFASVVNNCREIKEEKNCEISQITSLTTCTTSKADSNCGNTTTTQSDVKRNDDEKGNKRKERVQSVLVAPGCVTSPMLCQNTPNYTKRTRAPNMAVSSTKEDFVSSERKVKEVLKQVGIQSYQNKNKKSQGGVQHLDRELHQLSLQRKQAALERELRLQKSLSEECEDLGVDEPSTSELFPEADIYFDSNNSPSFDQSSQEIKKTNQSLSQHTQITTKSETKPNISLFEDDDNSDSFRSDFLFDDPVGYRNTEMELEYDRRHGLTNGQNNICGSKKEETINEDSTLLQNCGSITDVTILPPVIPESCDDPHAAIPMNKCKYKYSNRRKGGDRANSGVSVENWSVETSNAENKVDLNKTNTYRQSPGAHQTDEEQNDGGLKLVKIERGELVKDQADYVEVCSEEDEEVGGCGGSVSGRGARRSVKKLCSCCNGPQDGGNTILRKRPASRPHTPALNKKSLVNKKR</sequence>
<feature type="compositionally biased region" description="Polar residues" evidence="2">
    <location>
        <begin position="1962"/>
        <end position="1985"/>
    </location>
</feature>
<keyword evidence="1" id="KW-0175">Coiled coil</keyword>
<proteinExistence type="predicted"/>
<feature type="region of interest" description="Disordered" evidence="2">
    <location>
        <begin position="2480"/>
        <end position="2509"/>
    </location>
</feature>
<name>A0A1W4XB72_AGRPL</name>
<accession>A0A1W4XB72</accession>
<feature type="compositionally biased region" description="Basic and acidic residues" evidence="2">
    <location>
        <begin position="1504"/>
        <end position="1513"/>
    </location>
</feature>
<feature type="compositionally biased region" description="Low complexity" evidence="2">
    <location>
        <begin position="1596"/>
        <end position="1608"/>
    </location>
</feature>
<feature type="compositionally biased region" description="Polar residues" evidence="2">
    <location>
        <begin position="2480"/>
        <end position="2494"/>
    </location>
</feature>
<organism evidence="4 5">
    <name type="scientific">Agrilus planipennis</name>
    <name type="common">Emerald ash borer</name>
    <name type="synonym">Agrilus marcopoli</name>
    <dbReference type="NCBI Taxonomy" id="224129"/>
    <lineage>
        <taxon>Eukaryota</taxon>
        <taxon>Metazoa</taxon>
        <taxon>Ecdysozoa</taxon>
        <taxon>Arthropoda</taxon>
        <taxon>Hexapoda</taxon>
        <taxon>Insecta</taxon>
        <taxon>Pterygota</taxon>
        <taxon>Neoptera</taxon>
        <taxon>Endopterygota</taxon>
        <taxon>Coleoptera</taxon>
        <taxon>Polyphaga</taxon>
        <taxon>Elateriformia</taxon>
        <taxon>Buprestoidea</taxon>
        <taxon>Buprestidae</taxon>
        <taxon>Agrilinae</taxon>
        <taxon>Agrilus</taxon>
    </lineage>
</organism>
<keyword evidence="4" id="KW-1185">Reference proteome</keyword>
<feature type="region of interest" description="Disordered" evidence="2">
    <location>
        <begin position="1587"/>
        <end position="1608"/>
    </location>
</feature>
<feature type="region of interest" description="Disordered" evidence="2">
    <location>
        <begin position="1949"/>
        <end position="1985"/>
    </location>
</feature>
<feature type="compositionally biased region" description="Polar residues" evidence="2">
    <location>
        <begin position="2257"/>
        <end position="2273"/>
    </location>
</feature>
<feature type="compositionally biased region" description="Basic and acidic residues" evidence="2">
    <location>
        <begin position="2495"/>
        <end position="2504"/>
    </location>
</feature>
<evidence type="ECO:0000256" key="2">
    <source>
        <dbReference type="SAM" id="MobiDB-lite"/>
    </source>
</evidence>
<feature type="compositionally biased region" description="Polar residues" evidence="2">
    <location>
        <begin position="2216"/>
        <end position="2225"/>
    </location>
</feature>
<feature type="domain" description="Zinc finger protein Rlf/292/654 TPR repeats" evidence="3">
    <location>
        <begin position="283"/>
        <end position="419"/>
    </location>
</feature>
<feature type="region of interest" description="Disordered" evidence="2">
    <location>
        <begin position="1504"/>
        <end position="1529"/>
    </location>
</feature>
<dbReference type="InterPro" id="IPR057986">
    <property type="entry name" value="TPR_Rlf/292/654"/>
</dbReference>
<feature type="region of interest" description="Disordered" evidence="2">
    <location>
        <begin position="2104"/>
        <end position="2158"/>
    </location>
</feature>
<feature type="compositionally biased region" description="Polar residues" evidence="2">
    <location>
        <begin position="2638"/>
        <end position="2672"/>
    </location>
</feature>
<feature type="region of interest" description="Disordered" evidence="2">
    <location>
        <begin position="787"/>
        <end position="806"/>
    </location>
</feature>
<evidence type="ECO:0000313" key="4">
    <source>
        <dbReference type="Proteomes" id="UP000192223"/>
    </source>
</evidence>
<feature type="region of interest" description="Disordered" evidence="2">
    <location>
        <begin position="2175"/>
        <end position="2273"/>
    </location>
</feature>